<dbReference type="RefSeq" id="XP_013428231.1">
    <property type="nucleotide sequence ID" value="XM_013572777.1"/>
</dbReference>
<dbReference type="GeneID" id="25415114"/>
<dbReference type="HOGENOM" id="CLU_082502_1_0_1"/>
<evidence type="ECO:0000313" key="3">
    <source>
        <dbReference type="Proteomes" id="UP000027730"/>
    </source>
</evidence>
<proteinExistence type="predicted"/>
<feature type="region of interest" description="Disordered" evidence="1">
    <location>
        <begin position="1"/>
        <end position="205"/>
    </location>
</feature>
<feature type="compositionally biased region" description="Low complexity" evidence="1">
    <location>
        <begin position="47"/>
        <end position="67"/>
    </location>
</feature>
<feature type="compositionally biased region" description="Polar residues" evidence="1">
    <location>
        <begin position="1"/>
        <end position="16"/>
    </location>
</feature>
<reference evidence="2 3" key="1">
    <citation type="journal article" date="2014" name="BMC Genomics">
        <title>Genome sequencing of four Aureobasidium pullulans varieties: biotechnological potential, stress tolerance, and description of new species.</title>
        <authorList>
            <person name="Gostin Ar C."/>
            <person name="Ohm R.A."/>
            <person name="Kogej T."/>
            <person name="Sonjak S."/>
            <person name="Turk M."/>
            <person name="Zajc J."/>
            <person name="Zalar P."/>
            <person name="Grube M."/>
            <person name="Sun H."/>
            <person name="Han J."/>
            <person name="Sharma A."/>
            <person name="Chiniquy J."/>
            <person name="Ngan C.Y."/>
            <person name="Lipzen A."/>
            <person name="Barry K."/>
            <person name="Grigoriev I.V."/>
            <person name="Gunde-Cimerman N."/>
        </authorList>
    </citation>
    <scope>NUCLEOTIDE SEQUENCE [LARGE SCALE GENOMIC DNA]</scope>
    <source>
        <strain evidence="2 3">CBS 147.97</strain>
    </source>
</reference>
<keyword evidence="3" id="KW-1185">Reference proteome</keyword>
<organism evidence="2 3">
    <name type="scientific">Aureobasidium namibiae CBS 147.97</name>
    <dbReference type="NCBI Taxonomy" id="1043004"/>
    <lineage>
        <taxon>Eukaryota</taxon>
        <taxon>Fungi</taxon>
        <taxon>Dikarya</taxon>
        <taxon>Ascomycota</taxon>
        <taxon>Pezizomycotina</taxon>
        <taxon>Dothideomycetes</taxon>
        <taxon>Dothideomycetidae</taxon>
        <taxon>Dothideales</taxon>
        <taxon>Saccotheciaceae</taxon>
        <taxon>Aureobasidium</taxon>
    </lineage>
</organism>
<dbReference type="OrthoDB" id="5383057at2759"/>
<evidence type="ECO:0000313" key="2">
    <source>
        <dbReference type="EMBL" id="KEQ74044.1"/>
    </source>
</evidence>
<dbReference type="EMBL" id="KL584708">
    <property type="protein sequence ID" value="KEQ74044.1"/>
    <property type="molecule type" value="Genomic_DNA"/>
</dbReference>
<sequence>MSSQGTKVTNDPQGTSHPKVESAGTITSDSLAAESLSSNGSFGGAGSHAAASSQPSASTTTNNSDTSGARVLQAAPDAEARQALEGWNEEAQLNSARGIVGNGAGSGPAATSSYLARNTTADSSSGTSGAAAQHPHGKNITEGNIDASAPNASFTTDIGGKNDPGRQAVNDLARNAQQSAGDAGIPKDKGVSNDGQFDVLKDASA</sequence>
<accession>A0A074WR12</accession>
<gene>
    <name evidence="2" type="ORF">M436DRAFT_72425</name>
</gene>
<protein>
    <submittedName>
        <fullName evidence="2">Uncharacterized protein</fullName>
    </submittedName>
</protein>
<dbReference type="AlphaFoldDB" id="A0A074WR12"/>
<evidence type="ECO:0000256" key="1">
    <source>
        <dbReference type="SAM" id="MobiDB-lite"/>
    </source>
</evidence>
<feature type="compositionally biased region" description="Low complexity" evidence="1">
    <location>
        <begin position="119"/>
        <end position="132"/>
    </location>
</feature>
<dbReference type="Proteomes" id="UP000027730">
    <property type="component" value="Unassembled WGS sequence"/>
</dbReference>
<name>A0A074WR12_9PEZI</name>
<feature type="compositionally biased region" description="Polar residues" evidence="1">
    <location>
        <begin position="109"/>
        <end position="118"/>
    </location>
</feature>